<protein>
    <submittedName>
        <fullName evidence="2">Uncharacterized protein</fullName>
    </submittedName>
</protein>
<evidence type="ECO:0000313" key="2">
    <source>
        <dbReference type="EMBL" id="ART83605.1"/>
    </source>
</evidence>
<reference evidence="2 3" key="1">
    <citation type="journal article" date="2014" name="Int. J. Syst. Evol. Microbiol.">
        <title>Oceanisphaera profunda sp. nov., a marine bacterium isolated from deep-sea sediment, and emended description of the genus Oceanisphaera.</title>
        <authorList>
            <person name="Xu Z."/>
            <person name="Zhang X.Y."/>
            <person name="Su H.N."/>
            <person name="Yu Z.C."/>
            <person name="Liu C."/>
            <person name="Li H."/>
            <person name="Chen X.L."/>
            <person name="Song X.Y."/>
            <person name="Xie B.B."/>
            <person name="Qin Q.L."/>
            <person name="Zhou B.C."/>
            <person name="Shi M."/>
            <person name="Huang Y."/>
            <person name="Zhang Y.Z."/>
        </authorList>
    </citation>
    <scope>NUCLEOTIDE SEQUENCE [LARGE SCALE GENOMIC DNA]</scope>
    <source>
        <strain evidence="2 3">SM1222</strain>
    </source>
</reference>
<dbReference type="AlphaFoldDB" id="A0A1Y0D9A3"/>
<organism evidence="2 3">
    <name type="scientific">Oceanisphaera profunda</name>
    <dbReference type="NCBI Taxonomy" id="1416627"/>
    <lineage>
        <taxon>Bacteria</taxon>
        <taxon>Pseudomonadati</taxon>
        <taxon>Pseudomonadota</taxon>
        <taxon>Gammaproteobacteria</taxon>
        <taxon>Aeromonadales</taxon>
        <taxon>Aeromonadaceae</taxon>
        <taxon>Oceanisphaera</taxon>
    </lineage>
</organism>
<dbReference type="RefSeq" id="WP_087038283.1">
    <property type="nucleotide sequence ID" value="NZ_CP021377.1"/>
</dbReference>
<proteinExistence type="predicted"/>
<feature type="signal peptide" evidence="1">
    <location>
        <begin position="1"/>
        <end position="22"/>
    </location>
</feature>
<keyword evidence="1" id="KW-0732">Signal</keyword>
<dbReference type="KEGG" id="opf:CBP31_14005"/>
<dbReference type="OrthoDB" id="5600233at2"/>
<dbReference type="EMBL" id="CP021377">
    <property type="protein sequence ID" value="ART83605.1"/>
    <property type="molecule type" value="Genomic_DNA"/>
</dbReference>
<evidence type="ECO:0000313" key="3">
    <source>
        <dbReference type="Proteomes" id="UP000243937"/>
    </source>
</evidence>
<sequence length="199" mass="21373">MKSAPVATFVLLTLLLSGCTTLDTLPYFNRSANEANASSASSDSTKDTLGIAVSQTKPPTLESITFFTETLFSKKTAKICVQEPLADLNEDTDASTHYLGLDVLTTSGAVSGESRRLGISVGRYQITFNLALLGQHNGTHYGFSQLRLAKQNKLNLSSHDLRPILANSSDSKLVYQALDTLFRELDACAADDTATTESS</sequence>
<keyword evidence="3" id="KW-1185">Reference proteome</keyword>
<accession>A0A1Y0D9A3</accession>
<feature type="chain" id="PRO_5012575636" evidence="1">
    <location>
        <begin position="23"/>
        <end position="199"/>
    </location>
</feature>
<name>A0A1Y0D9A3_9GAMM</name>
<dbReference type="PROSITE" id="PS51257">
    <property type="entry name" value="PROKAR_LIPOPROTEIN"/>
    <property type="match status" value="1"/>
</dbReference>
<evidence type="ECO:0000256" key="1">
    <source>
        <dbReference type="SAM" id="SignalP"/>
    </source>
</evidence>
<gene>
    <name evidence="2" type="ORF">CBP31_14005</name>
</gene>
<dbReference type="Proteomes" id="UP000243937">
    <property type="component" value="Chromosome"/>
</dbReference>